<evidence type="ECO:0000256" key="11">
    <source>
        <dbReference type="RuleBase" id="RU361173"/>
    </source>
</evidence>
<evidence type="ECO:0000256" key="6">
    <source>
        <dbReference type="ARBA" id="ARBA00022525"/>
    </source>
</evidence>
<dbReference type="GO" id="GO:0005576">
    <property type="term" value="C:extracellular region"/>
    <property type="evidence" value="ECO:0007669"/>
    <property type="project" value="UniProtKB-SubCell"/>
</dbReference>
<dbReference type="GO" id="GO:0000272">
    <property type="term" value="P:polysaccharide catabolic process"/>
    <property type="evidence" value="ECO:0007669"/>
    <property type="project" value="UniProtKB-KW"/>
</dbReference>
<comment type="caution">
    <text evidence="15">The sequence shown here is derived from an EMBL/GenBank/DDBJ whole genome shotgun (WGS) entry which is preliminary data.</text>
</comment>
<feature type="chain" id="PRO_5019142600" description="pectate lyase" evidence="13">
    <location>
        <begin position="18"/>
        <end position="367"/>
    </location>
</feature>
<evidence type="ECO:0000313" key="15">
    <source>
        <dbReference type="EMBL" id="ROW08349.1"/>
    </source>
</evidence>
<sequence>MKFSLVASALMAVAVSAAPAFPVVRDETGLAARSHKHHTSAVSSKTASATGSAVTSSPSSASSGSAAAAGSTSGSVTDTCNIGYCTQNGGTTGGAGGSQTTVSTLDDLKTAASADGAAIIIVDGAITGSEQIDISSDKTIIGAAGSSLTGVGLRVKKASNVIIRNMKISKVLADAGDAISIQASSNVWVDHCDLSSDRDHDKDYYDGLCDVTHASNYVTISNTYFHDHWKASLVGHSNHNGDEDTGNLIVTYANNYWSNINSRGPSFRFGTGHIFNSYAENMSTGINTRMGAELLVESVVFSGVDKPIESADSDEVGYATVNDVDLGSGTNGVKQGTLTSVPYEYSLLGSANVKASVTSTAGQTLSI</sequence>
<comment type="cofactor">
    <cofactor evidence="2">
        <name>Ca(2+)</name>
        <dbReference type="ChEBI" id="CHEBI:29108"/>
    </cofactor>
</comment>
<dbReference type="AlphaFoldDB" id="A0A423WXW9"/>
<keyword evidence="7" id="KW-0479">Metal-binding</keyword>
<dbReference type="Gene3D" id="2.160.20.10">
    <property type="entry name" value="Single-stranded right-handed beta-helix, Pectin lyase-like"/>
    <property type="match status" value="1"/>
</dbReference>
<evidence type="ECO:0000256" key="9">
    <source>
        <dbReference type="ARBA" id="ARBA00022837"/>
    </source>
</evidence>
<feature type="compositionally biased region" description="Low complexity" evidence="12">
    <location>
        <begin position="40"/>
        <end position="68"/>
    </location>
</feature>
<dbReference type="InterPro" id="IPR002022">
    <property type="entry name" value="Pec_lyase"/>
</dbReference>
<evidence type="ECO:0000256" key="4">
    <source>
        <dbReference type="ARBA" id="ARBA00010980"/>
    </source>
</evidence>
<dbReference type="Proteomes" id="UP000283895">
    <property type="component" value="Unassembled WGS sequence"/>
</dbReference>
<dbReference type="PANTHER" id="PTHR31683:SF18">
    <property type="entry name" value="PECTATE LYASE 21-RELATED"/>
    <property type="match status" value="1"/>
</dbReference>
<dbReference type="OrthoDB" id="1637350at2759"/>
<dbReference type="GO" id="GO:0030570">
    <property type="term" value="F:pectate lyase activity"/>
    <property type="evidence" value="ECO:0007669"/>
    <property type="project" value="UniProtKB-EC"/>
</dbReference>
<keyword evidence="10 11" id="KW-0456">Lyase</keyword>
<dbReference type="SUPFAM" id="SSF51126">
    <property type="entry name" value="Pectin lyase-like"/>
    <property type="match status" value="1"/>
</dbReference>
<dbReference type="GO" id="GO:0046872">
    <property type="term" value="F:metal ion binding"/>
    <property type="evidence" value="ECO:0007669"/>
    <property type="project" value="UniProtKB-KW"/>
</dbReference>
<evidence type="ECO:0000256" key="12">
    <source>
        <dbReference type="SAM" id="MobiDB-lite"/>
    </source>
</evidence>
<evidence type="ECO:0000256" key="2">
    <source>
        <dbReference type="ARBA" id="ARBA00001913"/>
    </source>
</evidence>
<comment type="catalytic activity">
    <reaction evidence="1">
        <text>Eliminative cleavage of (1-&gt;4)-alpha-D-galacturonan to give oligosaccharides with 4-deoxy-alpha-D-galact-4-enuronosyl groups at their non-reducing ends.</text>
        <dbReference type="EC" id="4.2.2.2"/>
    </reaction>
</comment>
<dbReference type="STRING" id="356882.A0A423WXW9"/>
<comment type="subcellular location">
    <subcellularLocation>
        <location evidence="3 11">Secreted</location>
    </subcellularLocation>
</comment>
<feature type="domain" description="Pectate lyase" evidence="14">
    <location>
        <begin position="95"/>
        <end position="310"/>
    </location>
</feature>
<keyword evidence="8 13" id="KW-0732">Signal</keyword>
<evidence type="ECO:0000313" key="16">
    <source>
        <dbReference type="Proteomes" id="UP000283895"/>
    </source>
</evidence>
<keyword evidence="16" id="KW-1185">Reference proteome</keyword>
<keyword evidence="11" id="KW-0624">Polysaccharide degradation</keyword>
<dbReference type="Pfam" id="PF00544">
    <property type="entry name" value="Pectate_lyase_4"/>
    <property type="match status" value="1"/>
</dbReference>
<evidence type="ECO:0000256" key="1">
    <source>
        <dbReference type="ARBA" id="ARBA00000695"/>
    </source>
</evidence>
<dbReference type="FunFam" id="2.160.20.10:FF:000036">
    <property type="entry name" value="Pectate lyase A"/>
    <property type="match status" value="1"/>
</dbReference>
<evidence type="ECO:0000256" key="13">
    <source>
        <dbReference type="SAM" id="SignalP"/>
    </source>
</evidence>
<evidence type="ECO:0000256" key="7">
    <source>
        <dbReference type="ARBA" id="ARBA00022723"/>
    </source>
</evidence>
<evidence type="ECO:0000256" key="8">
    <source>
        <dbReference type="ARBA" id="ARBA00022729"/>
    </source>
</evidence>
<protein>
    <recommendedName>
        <fullName evidence="5">pectate lyase</fullName>
        <ecNumber evidence="5">4.2.2.2</ecNumber>
    </recommendedName>
</protein>
<feature type="region of interest" description="Disordered" evidence="12">
    <location>
        <begin position="32"/>
        <end position="68"/>
    </location>
</feature>
<dbReference type="EMBL" id="LKEA01000006">
    <property type="protein sequence ID" value="ROW08349.1"/>
    <property type="molecule type" value="Genomic_DNA"/>
</dbReference>
<dbReference type="InterPro" id="IPR011050">
    <property type="entry name" value="Pectin_lyase_fold/virulence"/>
</dbReference>
<proteinExistence type="inferred from homology"/>
<dbReference type="EC" id="4.2.2.2" evidence="5"/>
<dbReference type="PANTHER" id="PTHR31683">
    <property type="entry name" value="PECTATE LYASE 18-RELATED"/>
    <property type="match status" value="1"/>
</dbReference>
<evidence type="ECO:0000259" key="14">
    <source>
        <dbReference type="SMART" id="SM00656"/>
    </source>
</evidence>
<reference evidence="15 16" key="1">
    <citation type="submission" date="2015-09" db="EMBL/GenBank/DDBJ databases">
        <title>Host preference determinants of Valsa canker pathogens revealed by comparative genomics.</title>
        <authorList>
            <person name="Yin Z."/>
            <person name="Huang L."/>
        </authorList>
    </citation>
    <scope>NUCLEOTIDE SEQUENCE [LARGE SCALE GENOMIC DNA]</scope>
    <source>
        <strain evidence="15 16">03-1</strain>
    </source>
</reference>
<accession>A0A423WXW9</accession>
<comment type="similarity">
    <text evidence="4 11">Belongs to the polysaccharide lyase 1 family.</text>
</comment>
<dbReference type="InterPro" id="IPR012334">
    <property type="entry name" value="Pectin_lyas_fold"/>
</dbReference>
<evidence type="ECO:0000256" key="3">
    <source>
        <dbReference type="ARBA" id="ARBA00004613"/>
    </source>
</evidence>
<evidence type="ECO:0000256" key="10">
    <source>
        <dbReference type="ARBA" id="ARBA00023239"/>
    </source>
</evidence>
<dbReference type="InterPro" id="IPR045032">
    <property type="entry name" value="PEL"/>
</dbReference>
<name>A0A423WXW9_9PEZI</name>
<gene>
    <name evidence="15" type="ORF">VMCG_03248</name>
</gene>
<keyword evidence="11" id="KW-0119">Carbohydrate metabolism</keyword>
<feature type="signal peptide" evidence="13">
    <location>
        <begin position="1"/>
        <end position="17"/>
    </location>
</feature>
<dbReference type="SMART" id="SM00656">
    <property type="entry name" value="Amb_all"/>
    <property type="match status" value="1"/>
</dbReference>
<organism evidence="15 16">
    <name type="scientific">Cytospora schulzeri</name>
    <dbReference type="NCBI Taxonomy" id="448051"/>
    <lineage>
        <taxon>Eukaryota</taxon>
        <taxon>Fungi</taxon>
        <taxon>Dikarya</taxon>
        <taxon>Ascomycota</taxon>
        <taxon>Pezizomycotina</taxon>
        <taxon>Sordariomycetes</taxon>
        <taxon>Sordariomycetidae</taxon>
        <taxon>Diaporthales</taxon>
        <taxon>Cytosporaceae</taxon>
        <taxon>Cytospora</taxon>
    </lineage>
</organism>
<keyword evidence="6 11" id="KW-0964">Secreted</keyword>
<evidence type="ECO:0000256" key="5">
    <source>
        <dbReference type="ARBA" id="ARBA00012272"/>
    </source>
</evidence>
<keyword evidence="9" id="KW-0106">Calcium</keyword>